<comment type="caution">
    <text evidence="2">The sequence shown here is derived from an EMBL/GenBank/DDBJ whole genome shotgun (WGS) entry which is preliminary data.</text>
</comment>
<feature type="region of interest" description="Disordered" evidence="1">
    <location>
        <begin position="132"/>
        <end position="152"/>
    </location>
</feature>
<evidence type="ECO:0000313" key="3">
    <source>
        <dbReference type="Proteomes" id="UP001432322"/>
    </source>
</evidence>
<gene>
    <name evidence="2" type="ORF">PFISCL1PPCAC_16694</name>
</gene>
<feature type="non-terminal residue" evidence="2">
    <location>
        <position position="1"/>
    </location>
</feature>
<evidence type="ECO:0000313" key="2">
    <source>
        <dbReference type="EMBL" id="GMT25397.1"/>
    </source>
</evidence>
<feature type="compositionally biased region" description="Polar residues" evidence="1">
    <location>
        <begin position="135"/>
        <end position="152"/>
    </location>
</feature>
<name>A0AAV5W338_9BILA</name>
<dbReference type="AlphaFoldDB" id="A0AAV5W338"/>
<evidence type="ECO:0000256" key="1">
    <source>
        <dbReference type="SAM" id="MobiDB-lite"/>
    </source>
</evidence>
<accession>A0AAV5W338</accession>
<proteinExistence type="predicted"/>
<keyword evidence="3" id="KW-1185">Reference proteome</keyword>
<sequence length="152" mass="16668">PPEWSAMSKSEPKTLAEVFLPIDESFETEDGGMDEQQQSCNLSVGAGYQKPQRYRPSASIIDRRGNLPLRVQFAYASGPFTPPVFQPYADLPKEAQIPTIAVVPVAVKVAPPKPPRKEPATERDSFTAKVIRSPSKMSTVSKMTKTAQPIPI</sequence>
<dbReference type="Proteomes" id="UP001432322">
    <property type="component" value="Unassembled WGS sequence"/>
</dbReference>
<organism evidence="2 3">
    <name type="scientific">Pristionchus fissidentatus</name>
    <dbReference type="NCBI Taxonomy" id="1538716"/>
    <lineage>
        <taxon>Eukaryota</taxon>
        <taxon>Metazoa</taxon>
        <taxon>Ecdysozoa</taxon>
        <taxon>Nematoda</taxon>
        <taxon>Chromadorea</taxon>
        <taxon>Rhabditida</taxon>
        <taxon>Rhabditina</taxon>
        <taxon>Diplogasteromorpha</taxon>
        <taxon>Diplogasteroidea</taxon>
        <taxon>Neodiplogasteridae</taxon>
        <taxon>Pristionchus</taxon>
    </lineage>
</organism>
<protein>
    <submittedName>
        <fullName evidence="2">Uncharacterized protein</fullName>
    </submittedName>
</protein>
<dbReference type="EMBL" id="BTSY01000004">
    <property type="protein sequence ID" value="GMT25397.1"/>
    <property type="molecule type" value="Genomic_DNA"/>
</dbReference>
<reference evidence="2" key="1">
    <citation type="submission" date="2023-10" db="EMBL/GenBank/DDBJ databases">
        <title>Genome assembly of Pristionchus species.</title>
        <authorList>
            <person name="Yoshida K."/>
            <person name="Sommer R.J."/>
        </authorList>
    </citation>
    <scope>NUCLEOTIDE SEQUENCE</scope>
    <source>
        <strain evidence="2">RS5133</strain>
    </source>
</reference>